<protein>
    <submittedName>
        <fullName evidence="1">Uncharacterized protein</fullName>
    </submittedName>
</protein>
<dbReference type="AlphaFoldDB" id="A0A1F6BX07"/>
<evidence type="ECO:0000313" key="2">
    <source>
        <dbReference type="Proteomes" id="UP000176322"/>
    </source>
</evidence>
<accession>A0A1F6BX07</accession>
<organism evidence="1 2">
    <name type="scientific">Candidatus Kaiserbacteria bacterium RIFCSPHIGHO2_01_FULL_46_22</name>
    <dbReference type="NCBI Taxonomy" id="1798475"/>
    <lineage>
        <taxon>Bacteria</taxon>
        <taxon>Candidatus Kaiseribacteriota</taxon>
    </lineage>
</organism>
<name>A0A1F6BX07_9BACT</name>
<dbReference type="Proteomes" id="UP000176322">
    <property type="component" value="Unassembled WGS sequence"/>
</dbReference>
<dbReference type="STRING" id="1798475.A2837_02470"/>
<reference evidence="1 2" key="1">
    <citation type="journal article" date="2016" name="Nat. Commun.">
        <title>Thousands of microbial genomes shed light on interconnected biogeochemical processes in an aquifer system.</title>
        <authorList>
            <person name="Anantharaman K."/>
            <person name="Brown C.T."/>
            <person name="Hug L.A."/>
            <person name="Sharon I."/>
            <person name="Castelle C.J."/>
            <person name="Probst A.J."/>
            <person name="Thomas B.C."/>
            <person name="Singh A."/>
            <person name="Wilkins M.J."/>
            <person name="Karaoz U."/>
            <person name="Brodie E.L."/>
            <person name="Williams K.H."/>
            <person name="Hubbard S.S."/>
            <person name="Banfield J.F."/>
        </authorList>
    </citation>
    <scope>NUCLEOTIDE SEQUENCE [LARGE SCALE GENOMIC DNA]</scope>
</reference>
<gene>
    <name evidence="1" type="ORF">A2837_02470</name>
</gene>
<sequence length="219" mass="24708">MQVISGLPAKKTYRNGQAEYFVQVAAEHSNHEVFAANDIVVTKGEDMYRVYRANLVETERTEKTPATNYELVRYSGTYNTTLLLVMSRPDVASNTGTSRPHFEKVVTWIGADGTGLTLQAGRHQSHSKAQLFKLRESESILFIDSKKEVTKITANKFKERPTCTRASNGEVADYVIGEARKRGNNPSTRAWCFYALQELGCQKQLDEFSRIFPGFRPKS</sequence>
<proteinExistence type="predicted"/>
<comment type="caution">
    <text evidence="1">The sequence shown here is derived from an EMBL/GenBank/DDBJ whole genome shotgun (WGS) entry which is preliminary data.</text>
</comment>
<evidence type="ECO:0000313" key="1">
    <source>
        <dbReference type="EMBL" id="OGG41358.1"/>
    </source>
</evidence>
<dbReference type="EMBL" id="MFKO01000008">
    <property type="protein sequence ID" value="OGG41358.1"/>
    <property type="molecule type" value="Genomic_DNA"/>
</dbReference>